<protein>
    <submittedName>
        <fullName evidence="1 2">Uncharacterized protein</fullName>
    </submittedName>
</protein>
<dbReference type="InParanoid" id="A0A2K1IX54"/>
<proteinExistence type="predicted"/>
<dbReference type="Proteomes" id="UP000006727">
    <property type="component" value="Chromosome 19"/>
</dbReference>
<name>A0A2K1IX54_PHYPA</name>
<reference evidence="2" key="3">
    <citation type="submission" date="2020-12" db="UniProtKB">
        <authorList>
            <consortium name="EnsemblPlants"/>
        </authorList>
    </citation>
    <scope>IDENTIFICATION</scope>
</reference>
<dbReference type="Gramene" id="Pp3c19_4430V3.1">
    <property type="protein sequence ID" value="PAC:32939017.CDS.1"/>
    <property type="gene ID" value="Pp3c19_4430"/>
</dbReference>
<sequence length="104" mass="11847">MTQYRSGILGCCDRAEVTRRSISRRGRKRGARVVALGDHKSRSESINSRGEAVLESHDELEAALVLRDKAELAMREDFTAEVFDTKHLRCGAVIWYKLQQNNKK</sequence>
<keyword evidence="3" id="KW-1185">Reference proteome</keyword>
<dbReference type="EnsemblPlants" id="Pp3c19_4430V3.1">
    <property type="protein sequence ID" value="PAC:32939017.CDS.1"/>
    <property type="gene ID" value="Pp3c19_4430"/>
</dbReference>
<dbReference type="PaxDb" id="3218-PP1S300_17V6.1"/>
<evidence type="ECO:0000313" key="2">
    <source>
        <dbReference type="EnsemblPlants" id="PAC:32939017.CDS.1"/>
    </source>
</evidence>
<accession>A0A2K1IX54</accession>
<evidence type="ECO:0000313" key="1">
    <source>
        <dbReference type="EMBL" id="PNR33863.1"/>
    </source>
</evidence>
<organism evidence="1">
    <name type="scientific">Physcomitrium patens</name>
    <name type="common">Spreading-leaved earth moss</name>
    <name type="synonym">Physcomitrella patens</name>
    <dbReference type="NCBI Taxonomy" id="3218"/>
    <lineage>
        <taxon>Eukaryota</taxon>
        <taxon>Viridiplantae</taxon>
        <taxon>Streptophyta</taxon>
        <taxon>Embryophyta</taxon>
        <taxon>Bryophyta</taxon>
        <taxon>Bryophytina</taxon>
        <taxon>Bryopsida</taxon>
        <taxon>Funariidae</taxon>
        <taxon>Funariales</taxon>
        <taxon>Funariaceae</taxon>
        <taxon>Physcomitrium</taxon>
    </lineage>
</organism>
<dbReference type="EMBL" id="ABEU02000019">
    <property type="protein sequence ID" value="PNR33863.1"/>
    <property type="molecule type" value="Genomic_DNA"/>
</dbReference>
<dbReference type="AlphaFoldDB" id="A0A2K1IX54"/>
<gene>
    <name evidence="1" type="ORF">PHYPA_023679</name>
</gene>
<reference evidence="1 3" key="1">
    <citation type="journal article" date="2008" name="Science">
        <title>The Physcomitrella genome reveals evolutionary insights into the conquest of land by plants.</title>
        <authorList>
            <person name="Rensing S."/>
            <person name="Lang D."/>
            <person name="Zimmer A."/>
            <person name="Terry A."/>
            <person name="Salamov A."/>
            <person name="Shapiro H."/>
            <person name="Nishiyama T."/>
            <person name="Perroud P.-F."/>
            <person name="Lindquist E."/>
            <person name="Kamisugi Y."/>
            <person name="Tanahashi T."/>
            <person name="Sakakibara K."/>
            <person name="Fujita T."/>
            <person name="Oishi K."/>
            <person name="Shin-I T."/>
            <person name="Kuroki Y."/>
            <person name="Toyoda A."/>
            <person name="Suzuki Y."/>
            <person name="Hashimoto A."/>
            <person name="Yamaguchi K."/>
            <person name="Sugano A."/>
            <person name="Kohara Y."/>
            <person name="Fujiyama A."/>
            <person name="Anterola A."/>
            <person name="Aoki S."/>
            <person name="Ashton N."/>
            <person name="Barbazuk W.B."/>
            <person name="Barker E."/>
            <person name="Bennetzen J."/>
            <person name="Bezanilla M."/>
            <person name="Blankenship R."/>
            <person name="Cho S.H."/>
            <person name="Dutcher S."/>
            <person name="Estelle M."/>
            <person name="Fawcett J.A."/>
            <person name="Gundlach H."/>
            <person name="Hanada K."/>
            <person name="Heyl A."/>
            <person name="Hicks K.A."/>
            <person name="Hugh J."/>
            <person name="Lohr M."/>
            <person name="Mayer K."/>
            <person name="Melkozernov A."/>
            <person name="Murata T."/>
            <person name="Nelson D."/>
            <person name="Pils B."/>
            <person name="Prigge M."/>
            <person name="Reiss B."/>
            <person name="Renner T."/>
            <person name="Rombauts S."/>
            <person name="Rushton P."/>
            <person name="Sanderfoot A."/>
            <person name="Schween G."/>
            <person name="Shiu S.-H."/>
            <person name="Stueber K."/>
            <person name="Theodoulou F.L."/>
            <person name="Tu H."/>
            <person name="Van de Peer Y."/>
            <person name="Verrier P.J."/>
            <person name="Waters E."/>
            <person name="Wood A."/>
            <person name="Yang L."/>
            <person name="Cove D."/>
            <person name="Cuming A."/>
            <person name="Hasebe M."/>
            <person name="Lucas S."/>
            <person name="Mishler D.B."/>
            <person name="Reski R."/>
            <person name="Grigoriev I."/>
            <person name="Quatrano R.S."/>
            <person name="Boore J.L."/>
        </authorList>
    </citation>
    <scope>NUCLEOTIDE SEQUENCE [LARGE SCALE GENOMIC DNA]</scope>
    <source>
        <strain evidence="2 3">cv. Gransden 2004</strain>
    </source>
</reference>
<reference evidence="1 3" key="2">
    <citation type="journal article" date="2018" name="Plant J.">
        <title>The Physcomitrella patens chromosome-scale assembly reveals moss genome structure and evolution.</title>
        <authorList>
            <person name="Lang D."/>
            <person name="Ullrich K.K."/>
            <person name="Murat F."/>
            <person name="Fuchs J."/>
            <person name="Jenkins J."/>
            <person name="Haas F.B."/>
            <person name="Piednoel M."/>
            <person name="Gundlach H."/>
            <person name="Van Bel M."/>
            <person name="Meyberg R."/>
            <person name="Vives C."/>
            <person name="Morata J."/>
            <person name="Symeonidi A."/>
            <person name="Hiss M."/>
            <person name="Muchero W."/>
            <person name="Kamisugi Y."/>
            <person name="Saleh O."/>
            <person name="Blanc G."/>
            <person name="Decker E.L."/>
            <person name="van Gessel N."/>
            <person name="Grimwood J."/>
            <person name="Hayes R.D."/>
            <person name="Graham S.W."/>
            <person name="Gunter L.E."/>
            <person name="McDaniel S.F."/>
            <person name="Hoernstein S.N.W."/>
            <person name="Larsson A."/>
            <person name="Li F.W."/>
            <person name="Perroud P.F."/>
            <person name="Phillips J."/>
            <person name="Ranjan P."/>
            <person name="Rokshar D.S."/>
            <person name="Rothfels C.J."/>
            <person name="Schneider L."/>
            <person name="Shu S."/>
            <person name="Stevenson D.W."/>
            <person name="Thummler F."/>
            <person name="Tillich M."/>
            <person name="Villarreal Aguilar J.C."/>
            <person name="Widiez T."/>
            <person name="Wong G.K."/>
            <person name="Wymore A."/>
            <person name="Zhang Y."/>
            <person name="Zimmer A.D."/>
            <person name="Quatrano R.S."/>
            <person name="Mayer K.F.X."/>
            <person name="Goodstein D."/>
            <person name="Casacuberta J.M."/>
            <person name="Vandepoele K."/>
            <person name="Reski R."/>
            <person name="Cuming A.C."/>
            <person name="Tuskan G.A."/>
            <person name="Maumus F."/>
            <person name="Salse J."/>
            <person name="Schmutz J."/>
            <person name="Rensing S.A."/>
        </authorList>
    </citation>
    <scope>NUCLEOTIDE SEQUENCE [LARGE SCALE GENOMIC DNA]</scope>
    <source>
        <strain evidence="2 3">cv. Gransden 2004</strain>
    </source>
</reference>
<evidence type="ECO:0000313" key="3">
    <source>
        <dbReference type="Proteomes" id="UP000006727"/>
    </source>
</evidence>